<feature type="compositionally biased region" description="Polar residues" evidence="1">
    <location>
        <begin position="205"/>
        <end position="217"/>
    </location>
</feature>
<dbReference type="AlphaFoldDB" id="A0A182M7S1"/>
<feature type="region of interest" description="Disordered" evidence="1">
    <location>
        <begin position="205"/>
        <end position="228"/>
    </location>
</feature>
<reference evidence="2" key="2">
    <citation type="submission" date="2020-05" db="UniProtKB">
        <authorList>
            <consortium name="EnsemblMetazoa"/>
        </authorList>
    </citation>
    <scope>IDENTIFICATION</scope>
    <source>
        <strain evidence="2">A-37</strain>
    </source>
</reference>
<name>A0A182M7S1_9DIPT</name>
<accession>A0A182M7S1</accession>
<proteinExistence type="predicted"/>
<reference evidence="3" key="1">
    <citation type="submission" date="2013-09" db="EMBL/GenBank/DDBJ databases">
        <title>The Genome Sequence of Anopheles culicifacies species A.</title>
        <authorList>
            <consortium name="The Broad Institute Genomics Platform"/>
            <person name="Neafsey D.E."/>
            <person name="Besansky N."/>
            <person name="Howell P."/>
            <person name="Walton C."/>
            <person name="Young S.K."/>
            <person name="Zeng Q."/>
            <person name="Gargeya S."/>
            <person name="Fitzgerald M."/>
            <person name="Haas B."/>
            <person name="Abouelleil A."/>
            <person name="Allen A.W."/>
            <person name="Alvarado L."/>
            <person name="Arachchi H.M."/>
            <person name="Berlin A.M."/>
            <person name="Chapman S.B."/>
            <person name="Gainer-Dewar J."/>
            <person name="Goldberg J."/>
            <person name="Griggs A."/>
            <person name="Gujja S."/>
            <person name="Hansen M."/>
            <person name="Howarth C."/>
            <person name="Imamovic A."/>
            <person name="Ireland A."/>
            <person name="Larimer J."/>
            <person name="McCowan C."/>
            <person name="Murphy C."/>
            <person name="Pearson M."/>
            <person name="Poon T.W."/>
            <person name="Priest M."/>
            <person name="Roberts A."/>
            <person name="Saif S."/>
            <person name="Shea T."/>
            <person name="Sisk P."/>
            <person name="Sykes S."/>
            <person name="Wortman J."/>
            <person name="Nusbaum C."/>
            <person name="Birren B."/>
        </authorList>
    </citation>
    <scope>NUCLEOTIDE SEQUENCE [LARGE SCALE GENOMIC DNA]</scope>
    <source>
        <strain evidence="3">A-37</strain>
    </source>
</reference>
<dbReference type="EnsemblMetazoa" id="ACUA011582-RA">
    <property type="protein sequence ID" value="ACUA011582-PA"/>
    <property type="gene ID" value="ACUA011582"/>
</dbReference>
<feature type="region of interest" description="Disordered" evidence="1">
    <location>
        <begin position="313"/>
        <end position="345"/>
    </location>
</feature>
<organism evidence="2 3">
    <name type="scientific">Anopheles culicifacies</name>
    <dbReference type="NCBI Taxonomy" id="139723"/>
    <lineage>
        <taxon>Eukaryota</taxon>
        <taxon>Metazoa</taxon>
        <taxon>Ecdysozoa</taxon>
        <taxon>Arthropoda</taxon>
        <taxon>Hexapoda</taxon>
        <taxon>Insecta</taxon>
        <taxon>Pterygota</taxon>
        <taxon>Neoptera</taxon>
        <taxon>Endopterygota</taxon>
        <taxon>Diptera</taxon>
        <taxon>Nematocera</taxon>
        <taxon>Culicoidea</taxon>
        <taxon>Culicidae</taxon>
        <taxon>Anophelinae</taxon>
        <taxon>Anopheles</taxon>
        <taxon>culicifacies species complex</taxon>
    </lineage>
</organism>
<feature type="compositionally biased region" description="Gly residues" evidence="1">
    <location>
        <begin position="219"/>
        <end position="228"/>
    </location>
</feature>
<keyword evidence="3" id="KW-1185">Reference proteome</keyword>
<feature type="compositionally biased region" description="Polar residues" evidence="1">
    <location>
        <begin position="62"/>
        <end position="72"/>
    </location>
</feature>
<protein>
    <submittedName>
        <fullName evidence="2">Uncharacterized protein</fullName>
    </submittedName>
</protein>
<feature type="compositionally biased region" description="Polar residues" evidence="1">
    <location>
        <begin position="85"/>
        <end position="99"/>
    </location>
</feature>
<dbReference type="VEuPathDB" id="VectorBase:ACUA011582"/>
<feature type="region of interest" description="Disordered" evidence="1">
    <location>
        <begin position="383"/>
        <end position="441"/>
    </location>
</feature>
<evidence type="ECO:0000313" key="2">
    <source>
        <dbReference type="EnsemblMetazoa" id="ACUA011582-PA"/>
    </source>
</evidence>
<feature type="compositionally biased region" description="Low complexity" evidence="1">
    <location>
        <begin position="322"/>
        <end position="342"/>
    </location>
</feature>
<feature type="region of interest" description="Disordered" evidence="1">
    <location>
        <begin position="248"/>
        <end position="267"/>
    </location>
</feature>
<dbReference type="Proteomes" id="UP000075883">
    <property type="component" value="Unassembled WGS sequence"/>
</dbReference>
<evidence type="ECO:0000256" key="1">
    <source>
        <dbReference type="SAM" id="MobiDB-lite"/>
    </source>
</evidence>
<evidence type="ECO:0000313" key="3">
    <source>
        <dbReference type="Proteomes" id="UP000075883"/>
    </source>
</evidence>
<dbReference type="STRING" id="139723.A0A182M7S1"/>
<feature type="compositionally biased region" description="Basic residues" evidence="1">
    <location>
        <begin position="404"/>
        <end position="413"/>
    </location>
</feature>
<dbReference type="EMBL" id="AXCM01002861">
    <property type="status" value="NOT_ANNOTATED_CDS"/>
    <property type="molecule type" value="Genomic_DNA"/>
</dbReference>
<feature type="compositionally biased region" description="Polar residues" evidence="1">
    <location>
        <begin position="389"/>
        <end position="403"/>
    </location>
</feature>
<feature type="region of interest" description="Disordered" evidence="1">
    <location>
        <begin position="37"/>
        <end position="100"/>
    </location>
</feature>
<sequence>MLCKTNLAPSLKHHNKTLTPSCFPTHPYNYINYQKDSQKGGLQAPLHPTLQHSGLPQPPSGEPSSMDDSCNGTERKHVPAHVDNSDTLSSHSFTIGGTRSTKRSTEKKLIDLETVTPLYENLTDSIQIHEATAPTLLPTPALGGPGPLVPPGKPLILEGPHQERYRISLKKPGRKGGSSRSNSAVSNSYYDCIKPIPAPRHRKYASTNSLVSKTHSASGHGGLKPYGGGSSSRLDPIYMNLPFGNKGHESSLRLHSDTESGSESHRGISEYPVAHDNHYLEITQHQTRIVIPRELFPVDSREQQAKINQLLRKSGAPPVPPALLAASPSTNTPSSSSSSSTNSRRHIKLPLQKHHSFNFQSSQTVEATVRDLKIKSHSISSKTLRDYRGSNQRSSNGTGSSTLNHHHHTHHTGMLHEHDSENEYYDQQEQQQQHRQRAASHLPYDTSTVAFKPITPVPTSTTAIITTTNRKSDGIVYPEDVIYADLEENNYGPINYKAASIYNMMKFKRNNE</sequence>